<accession>A0ABM6GGU8</accession>
<name>A0ABM6GGU8_9BACT</name>
<keyword evidence="1" id="KW-0472">Membrane</keyword>
<evidence type="ECO:0000256" key="1">
    <source>
        <dbReference type="SAM" id="Phobius"/>
    </source>
</evidence>
<keyword evidence="1" id="KW-1133">Transmembrane helix</keyword>
<keyword evidence="3" id="KW-1185">Reference proteome</keyword>
<feature type="transmembrane region" description="Helical" evidence="1">
    <location>
        <begin position="7"/>
        <end position="23"/>
    </location>
</feature>
<proteinExistence type="predicted"/>
<feature type="transmembrane region" description="Helical" evidence="1">
    <location>
        <begin position="29"/>
        <end position="49"/>
    </location>
</feature>
<dbReference type="Proteomes" id="UP000185490">
    <property type="component" value="Chromosome"/>
</dbReference>
<organism evidence="2 3">
    <name type="scientific">Thermosipho melanesiensis</name>
    <dbReference type="NCBI Taxonomy" id="46541"/>
    <lineage>
        <taxon>Bacteria</taxon>
        <taxon>Thermotogati</taxon>
        <taxon>Thermotogota</taxon>
        <taxon>Thermotogae</taxon>
        <taxon>Thermotogales</taxon>
        <taxon>Fervidobacteriaceae</taxon>
        <taxon>Thermosipho</taxon>
    </lineage>
</organism>
<evidence type="ECO:0000313" key="2">
    <source>
        <dbReference type="EMBL" id="APT74879.1"/>
    </source>
</evidence>
<evidence type="ECO:0000313" key="3">
    <source>
        <dbReference type="Proteomes" id="UP000185490"/>
    </source>
</evidence>
<keyword evidence="1" id="KW-0812">Transmembrane</keyword>
<sequence length="78" mass="9497">MQERKHGFFTRLCSLIFFLIHLSNNPFLYTIIFPFLYVFILIFTSFFILDKGIEGEKENLWLKSRWCDKHGEEYLNKV</sequence>
<reference evidence="2 3" key="1">
    <citation type="submission" date="2014-02" db="EMBL/GenBank/DDBJ databases">
        <title>Diversity of Thermotogales isolates from hydrothermal vents.</title>
        <authorList>
            <person name="Haverkamp T.H.A."/>
            <person name="Lossouarn J."/>
            <person name="Geslin C."/>
            <person name="Nesbo C.L."/>
        </authorList>
    </citation>
    <scope>NUCLEOTIDE SEQUENCE [LARGE SCALE GENOMIC DNA]</scope>
    <source>
        <strain evidence="2 3">431</strain>
    </source>
</reference>
<protein>
    <submittedName>
        <fullName evidence="2">Uncharacterized protein</fullName>
    </submittedName>
</protein>
<dbReference type="EMBL" id="CP007389">
    <property type="protein sequence ID" value="APT74879.1"/>
    <property type="molecule type" value="Genomic_DNA"/>
</dbReference>
<gene>
    <name evidence="2" type="ORF">BW47_05850</name>
</gene>